<keyword evidence="5" id="KW-0378">Hydrolase</keyword>
<evidence type="ECO:0000256" key="5">
    <source>
        <dbReference type="ARBA" id="ARBA00022801"/>
    </source>
</evidence>
<evidence type="ECO:0000256" key="3">
    <source>
        <dbReference type="ARBA" id="ARBA00022670"/>
    </source>
</evidence>
<evidence type="ECO:0000256" key="8">
    <source>
        <dbReference type="ARBA" id="ARBA00023136"/>
    </source>
</evidence>
<dbReference type="Pfam" id="PF02517">
    <property type="entry name" value="Rce1-like"/>
    <property type="match status" value="1"/>
</dbReference>
<feature type="transmembrane region" description="Helical" evidence="13">
    <location>
        <begin position="88"/>
        <end position="112"/>
    </location>
</feature>
<evidence type="ECO:0000256" key="2">
    <source>
        <dbReference type="ARBA" id="ARBA00006897"/>
    </source>
</evidence>
<keyword evidence="16" id="KW-1185">Reference proteome</keyword>
<dbReference type="GO" id="GO:0004222">
    <property type="term" value="F:metalloendopeptidase activity"/>
    <property type="evidence" value="ECO:0007669"/>
    <property type="project" value="InterPro"/>
</dbReference>
<evidence type="ECO:0000256" key="12">
    <source>
        <dbReference type="ARBA" id="ARBA00049763"/>
    </source>
</evidence>
<dbReference type="PANTHER" id="PTHR13046:SF0">
    <property type="entry name" value="CAAX PRENYL PROTEASE 2"/>
    <property type="match status" value="1"/>
</dbReference>
<organism evidence="15 16">
    <name type="scientific">Danaus chrysippus</name>
    <name type="common">African queen</name>
    <dbReference type="NCBI Taxonomy" id="151541"/>
    <lineage>
        <taxon>Eukaryota</taxon>
        <taxon>Metazoa</taxon>
        <taxon>Ecdysozoa</taxon>
        <taxon>Arthropoda</taxon>
        <taxon>Hexapoda</taxon>
        <taxon>Insecta</taxon>
        <taxon>Pterygota</taxon>
        <taxon>Neoptera</taxon>
        <taxon>Endopterygota</taxon>
        <taxon>Lepidoptera</taxon>
        <taxon>Glossata</taxon>
        <taxon>Ditrysia</taxon>
        <taxon>Papilionoidea</taxon>
        <taxon>Nymphalidae</taxon>
        <taxon>Danainae</taxon>
        <taxon>Danaini</taxon>
        <taxon>Danaina</taxon>
        <taxon>Danaus</taxon>
        <taxon>Anosia</taxon>
    </lineage>
</organism>
<dbReference type="Proteomes" id="UP000789524">
    <property type="component" value="Unassembled WGS sequence"/>
</dbReference>
<keyword evidence="8 13" id="KW-0472">Membrane</keyword>
<evidence type="ECO:0000259" key="14">
    <source>
        <dbReference type="Pfam" id="PF02517"/>
    </source>
</evidence>
<sequence length="287" mass="33370">MIYIESLEQNSCLISGLSCIILTISYVASLYIWRSKFNRDHPSTIKKRFFSVICMMLLAPFFTYYLLDDNTLEKASIYEHMGLRISGMLLASTVPLVLTATLFLGPLTMQFFGGTFKLYAEPMYWFSCWQDLVWLRNHIMAPLSEEWVFRSCMMPILCQCLKPYKAVYIAPLFFGVAHFHHLFEQMSRGVPVMSALFVSLFQFSFTTVFGAYSTYLFLRTGHFFAPLIAHIFCNHMGFPNFFEVSQFPMMQRIVILVNFVLGLILWSYLLVPLTSPYIYDNRLLLLT</sequence>
<feature type="transmembrane region" description="Helical" evidence="13">
    <location>
        <begin position="254"/>
        <end position="279"/>
    </location>
</feature>
<evidence type="ECO:0000256" key="9">
    <source>
        <dbReference type="ARBA" id="ARBA00032607"/>
    </source>
</evidence>
<protein>
    <recommendedName>
        <fullName evidence="12">CAAX prenyl protease 2</fullName>
        <ecNumber evidence="11">3.4.26.1</ecNumber>
    </recommendedName>
    <alternativeName>
        <fullName evidence="9">Farnesylated proteins-converting enzyme 2</fullName>
    </alternativeName>
</protein>
<dbReference type="InterPro" id="IPR039731">
    <property type="entry name" value="Rce1"/>
</dbReference>
<evidence type="ECO:0000256" key="11">
    <source>
        <dbReference type="ARBA" id="ARBA00049729"/>
    </source>
</evidence>
<accession>A0A8J2W2Z9</accession>
<evidence type="ECO:0000256" key="1">
    <source>
        <dbReference type="ARBA" id="ARBA00004477"/>
    </source>
</evidence>
<evidence type="ECO:0000256" key="13">
    <source>
        <dbReference type="SAM" id="Phobius"/>
    </source>
</evidence>
<comment type="catalytic activity">
    <reaction evidence="10">
        <text>Hydrolyzes the peptide bond -P2-(S-farnesyl or geranylgeranyl)C-P1'-P2'-P3'-COOH where P1' and P2' are amino acids with aliphatic sidechains and P3' is any C-terminal residue.</text>
        <dbReference type="EC" id="3.4.26.1"/>
    </reaction>
</comment>
<feature type="transmembrane region" description="Helical" evidence="13">
    <location>
        <begin position="12"/>
        <end position="33"/>
    </location>
</feature>
<evidence type="ECO:0000256" key="7">
    <source>
        <dbReference type="ARBA" id="ARBA00022989"/>
    </source>
</evidence>
<feature type="transmembrane region" description="Helical" evidence="13">
    <location>
        <begin position="195"/>
        <end position="217"/>
    </location>
</feature>
<feature type="transmembrane region" description="Helical" evidence="13">
    <location>
        <begin position="49"/>
        <end position="67"/>
    </location>
</feature>
<comment type="subcellular location">
    <subcellularLocation>
        <location evidence="1">Endoplasmic reticulum membrane</location>
        <topology evidence="1">Multi-pass membrane protein</topology>
    </subcellularLocation>
</comment>
<keyword evidence="4 13" id="KW-0812">Transmembrane</keyword>
<name>A0A8J2W2Z9_9NEOP</name>
<keyword evidence="7 13" id="KW-1133">Transmembrane helix</keyword>
<evidence type="ECO:0000313" key="15">
    <source>
        <dbReference type="EMBL" id="CAG9565569.1"/>
    </source>
</evidence>
<comment type="caution">
    <text evidence="15">The sequence shown here is derived from an EMBL/GenBank/DDBJ whole genome shotgun (WGS) entry which is preliminary data.</text>
</comment>
<dbReference type="GO" id="GO:0071586">
    <property type="term" value="P:CAAX-box protein processing"/>
    <property type="evidence" value="ECO:0007669"/>
    <property type="project" value="InterPro"/>
</dbReference>
<evidence type="ECO:0000313" key="16">
    <source>
        <dbReference type="Proteomes" id="UP000789524"/>
    </source>
</evidence>
<evidence type="ECO:0000256" key="10">
    <source>
        <dbReference type="ARBA" id="ARBA00047280"/>
    </source>
</evidence>
<keyword evidence="6" id="KW-0256">Endoplasmic reticulum</keyword>
<dbReference type="OrthoDB" id="271604at2759"/>
<dbReference type="InterPro" id="IPR003675">
    <property type="entry name" value="Rce1/LyrA-like_dom"/>
</dbReference>
<feature type="domain" description="CAAX prenyl protease 2/Lysostaphin resistance protein A-like" evidence="14">
    <location>
        <begin position="132"/>
        <end position="236"/>
    </location>
</feature>
<dbReference type="GO" id="GO:0005789">
    <property type="term" value="C:endoplasmic reticulum membrane"/>
    <property type="evidence" value="ECO:0007669"/>
    <property type="project" value="UniProtKB-SubCell"/>
</dbReference>
<evidence type="ECO:0000256" key="6">
    <source>
        <dbReference type="ARBA" id="ARBA00022824"/>
    </source>
</evidence>
<dbReference type="EC" id="3.4.26.1" evidence="11"/>
<dbReference type="AlphaFoldDB" id="A0A8J2W2Z9"/>
<feature type="transmembrane region" description="Helical" evidence="13">
    <location>
        <begin position="223"/>
        <end position="242"/>
    </location>
</feature>
<proteinExistence type="inferred from homology"/>
<evidence type="ECO:0000256" key="4">
    <source>
        <dbReference type="ARBA" id="ARBA00022692"/>
    </source>
</evidence>
<reference evidence="15" key="1">
    <citation type="submission" date="2021-09" db="EMBL/GenBank/DDBJ databases">
        <authorList>
            <person name="Martin H S."/>
        </authorList>
    </citation>
    <scope>NUCLEOTIDE SEQUENCE</scope>
</reference>
<keyword evidence="3" id="KW-0645">Protease</keyword>
<comment type="similarity">
    <text evidence="2">Belongs to the peptidase U48 family.</text>
</comment>
<dbReference type="EMBL" id="CAKASE010000053">
    <property type="protein sequence ID" value="CAG9565569.1"/>
    <property type="molecule type" value="Genomic_DNA"/>
</dbReference>
<feature type="transmembrane region" description="Helical" evidence="13">
    <location>
        <begin position="166"/>
        <end position="183"/>
    </location>
</feature>
<dbReference type="PANTHER" id="PTHR13046">
    <property type="entry name" value="PROTEASE U48 CAAX PRENYL PROTEASE RCE1"/>
    <property type="match status" value="1"/>
</dbReference>
<gene>
    <name evidence="15" type="ORF">DCHRY22_LOCUS6375</name>
</gene>